<proteinExistence type="predicted"/>
<dbReference type="Pfam" id="PF14559">
    <property type="entry name" value="TPR_19"/>
    <property type="match status" value="1"/>
</dbReference>
<comment type="caution">
    <text evidence="3">The sequence shown here is derived from an EMBL/GenBank/DDBJ whole genome shotgun (WGS) entry which is preliminary data.</text>
</comment>
<keyword evidence="2" id="KW-0472">Membrane</keyword>
<dbReference type="SUPFAM" id="SSF48452">
    <property type="entry name" value="TPR-like"/>
    <property type="match status" value="1"/>
</dbReference>
<dbReference type="InterPro" id="IPR019734">
    <property type="entry name" value="TPR_rpt"/>
</dbReference>
<protein>
    <submittedName>
        <fullName evidence="3">Tetratricopeptide repeat protein</fullName>
    </submittedName>
</protein>
<gene>
    <name evidence="3" type="ORF">H9809_01685</name>
</gene>
<name>A0A9D2FPI2_9FIRM</name>
<keyword evidence="1" id="KW-0802">TPR repeat</keyword>
<keyword evidence="2" id="KW-1133">Transmembrane helix</keyword>
<keyword evidence="2" id="KW-0812">Transmembrane</keyword>
<evidence type="ECO:0000313" key="3">
    <source>
        <dbReference type="EMBL" id="HIZ64608.1"/>
    </source>
</evidence>
<reference evidence="3" key="2">
    <citation type="submission" date="2021-04" db="EMBL/GenBank/DDBJ databases">
        <authorList>
            <person name="Gilroy R."/>
        </authorList>
    </citation>
    <scope>NUCLEOTIDE SEQUENCE</scope>
    <source>
        <strain evidence="3">1068</strain>
    </source>
</reference>
<evidence type="ECO:0000256" key="1">
    <source>
        <dbReference type="PROSITE-ProRule" id="PRU00339"/>
    </source>
</evidence>
<dbReference type="Gene3D" id="1.25.40.10">
    <property type="entry name" value="Tetratricopeptide repeat domain"/>
    <property type="match status" value="1"/>
</dbReference>
<dbReference type="PROSITE" id="PS50005">
    <property type="entry name" value="TPR"/>
    <property type="match status" value="1"/>
</dbReference>
<dbReference type="Pfam" id="PF13620">
    <property type="entry name" value="CarboxypepD_reg"/>
    <property type="match status" value="1"/>
</dbReference>
<sequence length="517" mass="58374">MKKKNIIIIILICIVLTGLGAGGFFLIQKQSNQKIYAEKVTEGRKYLSQMKYEEAEAAFEFALDKNPKDEEAYIGLYRVLSAQGKYRQAVHILELGYERTKSERLLELLNNYQEKNQELSLDEEGNVSKDNLEEISADVSMNVSLFQKLVSYHYQQYETEFGACTSHEMNGDTLEVVHQKLGAVFTYENRKGEDKSINSVKKLPYEEAAPVTVRLQNLSTMFRSFEAGISYDRLRSIAGSNVTCAYNEEQQTYTDSFEYQGCQIEIACDEDGDILNAAAWNQIELPAISGEKEGSIQGRIINAVTGEGEEGVSVHLISSETGEEITVETDRYGMYEADAEPGNYTMIILKEGFIQEEREIVIEKEGATVEDEIPISPELGEGEIRIVLTWGAAPHDLDAYLTDLDGRDRIYFGNKKMEEGGELKAELDVDETDGYGPETITIYKSGNYQYYVHDFRHEGLMGGSEATVKIYMPGESPVEIRVPQGQGDLWNVCEFQDGELRIQNQLQENHSDRSSWK</sequence>
<accession>A0A9D2FPI2</accession>
<feature type="transmembrane region" description="Helical" evidence="2">
    <location>
        <begin position="6"/>
        <end position="27"/>
    </location>
</feature>
<reference evidence="3" key="1">
    <citation type="journal article" date="2021" name="PeerJ">
        <title>Extensive microbial diversity within the chicken gut microbiome revealed by metagenomics and culture.</title>
        <authorList>
            <person name="Gilroy R."/>
            <person name="Ravi A."/>
            <person name="Getino M."/>
            <person name="Pursley I."/>
            <person name="Horton D.L."/>
            <person name="Alikhan N.F."/>
            <person name="Baker D."/>
            <person name="Gharbi K."/>
            <person name="Hall N."/>
            <person name="Watson M."/>
            <person name="Adriaenssens E.M."/>
            <person name="Foster-Nyarko E."/>
            <person name="Jarju S."/>
            <person name="Secka A."/>
            <person name="Antonio M."/>
            <person name="Oren A."/>
            <person name="Chaudhuri R.R."/>
            <person name="La Ragione R."/>
            <person name="Hildebrand F."/>
            <person name="Pallen M.J."/>
        </authorList>
    </citation>
    <scope>NUCLEOTIDE SEQUENCE</scope>
    <source>
        <strain evidence="3">1068</strain>
    </source>
</reference>
<organism evidence="3 4">
    <name type="scientific">Candidatus Blautia pullicola</name>
    <dbReference type="NCBI Taxonomy" id="2838498"/>
    <lineage>
        <taxon>Bacteria</taxon>
        <taxon>Bacillati</taxon>
        <taxon>Bacillota</taxon>
        <taxon>Clostridia</taxon>
        <taxon>Lachnospirales</taxon>
        <taxon>Lachnospiraceae</taxon>
        <taxon>Blautia</taxon>
    </lineage>
</organism>
<dbReference type="AlphaFoldDB" id="A0A9D2FPI2"/>
<feature type="repeat" description="TPR" evidence="1">
    <location>
        <begin position="36"/>
        <end position="69"/>
    </location>
</feature>
<dbReference type="Proteomes" id="UP000824056">
    <property type="component" value="Unassembled WGS sequence"/>
</dbReference>
<dbReference type="Gene3D" id="2.60.40.1120">
    <property type="entry name" value="Carboxypeptidase-like, regulatory domain"/>
    <property type="match status" value="1"/>
</dbReference>
<dbReference type="InterPro" id="IPR008969">
    <property type="entry name" value="CarboxyPept-like_regulatory"/>
</dbReference>
<dbReference type="InterPro" id="IPR011990">
    <property type="entry name" value="TPR-like_helical_dom_sf"/>
</dbReference>
<dbReference type="SUPFAM" id="SSF49464">
    <property type="entry name" value="Carboxypeptidase regulatory domain-like"/>
    <property type="match status" value="1"/>
</dbReference>
<evidence type="ECO:0000256" key="2">
    <source>
        <dbReference type="SAM" id="Phobius"/>
    </source>
</evidence>
<dbReference type="EMBL" id="DXBG01000035">
    <property type="protein sequence ID" value="HIZ64608.1"/>
    <property type="molecule type" value="Genomic_DNA"/>
</dbReference>
<evidence type="ECO:0000313" key="4">
    <source>
        <dbReference type="Proteomes" id="UP000824056"/>
    </source>
</evidence>